<dbReference type="PANTHER" id="PTHR13395:SF6">
    <property type="entry name" value="SISTER CHROMATID COHESION PROTEIN DCC1"/>
    <property type="match status" value="1"/>
</dbReference>
<evidence type="ECO:0000313" key="4">
    <source>
        <dbReference type="Proteomes" id="UP000789595"/>
    </source>
</evidence>
<evidence type="ECO:0000256" key="1">
    <source>
        <dbReference type="ARBA" id="ARBA00007017"/>
    </source>
</evidence>
<protein>
    <submittedName>
        <fullName evidence="3">Uncharacterized protein</fullName>
    </submittedName>
</protein>
<dbReference type="EMBL" id="CAKKNE010000005">
    <property type="protein sequence ID" value="CAH0376374.1"/>
    <property type="molecule type" value="Genomic_DNA"/>
</dbReference>
<proteinExistence type="inferred from homology"/>
<dbReference type="AlphaFoldDB" id="A0A8J2X1I3"/>
<gene>
    <name evidence="3" type="ORF">PECAL_5P09500</name>
</gene>
<reference evidence="3" key="1">
    <citation type="submission" date="2021-11" db="EMBL/GenBank/DDBJ databases">
        <authorList>
            <consortium name="Genoscope - CEA"/>
            <person name="William W."/>
        </authorList>
    </citation>
    <scope>NUCLEOTIDE SEQUENCE</scope>
</reference>
<dbReference type="InterPro" id="IPR019128">
    <property type="entry name" value="Dcc1"/>
</dbReference>
<evidence type="ECO:0000313" key="3">
    <source>
        <dbReference type="EMBL" id="CAH0376374.1"/>
    </source>
</evidence>
<keyword evidence="4" id="KW-1185">Reference proteome</keyword>
<comment type="caution">
    <text evidence="3">The sequence shown here is derived from an EMBL/GenBank/DDBJ whole genome shotgun (WGS) entry which is preliminary data.</text>
</comment>
<dbReference type="GO" id="GO:0034088">
    <property type="term" value="P:maintenance of mitotic sister chromatid cohesion"/>
    <property type="evidence" value="ECO:0007669"/>
    <property type="project" value="TreeGrafter"/>
</dbReference>
<accession>A0A8J2X1I3</accession>
<dbReference type="Proteomes" id="UP000789595">
    <property type="component" value="Unassembled WGS sequence"/>
</dbReference>
<dbReference type="Pfam" id="PF09724">
    <property type="entry name" value="Dcc1"/>
    <property type="match status" value="1"/>
</dbReference>
<dbReference type="GO" id="GO:0031390">
    <property type="term" value="C:Ctf18 RFC-like complex"/>
    <property type="evidence" value="ECO:0007669"/>
    <property type="project" value="InterPro"/>
</dbReference>
<keyword evidence="2" id="KW-0235">DNA replication</keyword>
<evidence type="ECO:0000256" key="2">
    <source>
        <dbReference type="ARBA" id="ARBA00022705"/>
    </source>
</evidence>
<dbReference type="GO" id="GO:0000785">
    <property type="term" value="C:chromatin"/>
    <property type="evidence" value="ECO:0007669"/>
    <property type="project" value="TreeGrafter"/>
</dbReference>
<comment type="similarity">
    <text evidence="1">Belongs to the DCC1 family.</text>
</comment>
<dbReference type="GO" id="GO:0006260">
    <property type="term" value="P:DNA replication"/>
    <property type="evidence" value="ECO:0007669"/>
    <property type="project" value="UniProtKB-KW"/>
</dbReference>
<dbReference type="OrthoDB" id="5199543at2759"/>
<sequence length="290" mass="31948">MASAVHFSETFDRDNGSCRKRLKLLESDQCLLDTLERNLEVQFVSNSNTSDTVLCTPTETFKVTKVESSNSTLLASGCLIGGTSGIIRSSVRFHWEICRTTPRVDFRLSLPVYSDENTSVGVAPSLTQVQSYSQASCAELEQTLQTSTILLNETGGHFYLKETTLHQCLDQILMVISLKGWPPSAIPLKACAEDAAKHGSDIILTTHCLKHFALFLSPSGKVNLDVRRVARTLTRSLFVTKEIYESTRHLLNDLHDCLPAQIEPAMSWLDGIITVSVNGEVALATDKGRT</sequence>
<dbReference type="PANTHER" id="PTHR13395">
    <property type="entry name" value="SISTER CHROMATID COHESION PROTEIN DCC1-RELATED"/>
    <property type="match status" value="1"/>
</dbReference>
<dbReference type="GO" id="GO:0000775">
    <property type="term" value="C:chromosome, centromeric region"/>
    <property type="evidence" value="ECO:0007669"/>
    <property type="project" value="TreeGrafter"/>
</dbReference>
<name>A0A8J2X1I3_9STRA</name>
<organism evidence="3 4">
    <name type="scientific">Pelagomonas calceolata</name>
    <dbReference type="NCBI Taxonomy" id="35677"/>
    <lineage>
        <taxon>Eukaryota</taxon>
        <taxon>Sar</taxon>
        <taxon>Stramenopiles</taxon>
        <taxon>Ochrophyta</taxon>
        <taxon>Pelagophyceae</taxon>
        <taxon>Pelagomonadales</taxon>
        <taxon>Pelagomonadaceae</taxon>
        <taxon>Pelagomonas</taxon>
    </lineage>
</organism>